<dbReference type="RefSeq" id="WP_138014332.1">
    <property type="nucleotide sequence ID" value="NZ_SULI01000001.1"/>
</dbReference>
<reference evidence="8 9" key="1">
    <citation type="submission" date="2019-04" db="EMBL/GenBank/DDBJ databases">
        <title>Genome sequence of Pelagicola litoralis CL-ES2.</title>
        <authorList>
            <person name="Cao J."/>
        </authorList>
    </citation>
    <scope>NUCLEOTIDE SEQUENCE [LARGE SCALE GENOMIC DNA]</scope>
    <source>
        <strain evidence="8 9">CL-ES2</strain>
    </source>
</reference>
<dbReference type="Gene3D" id="3.40.1520.20">
    <property type="match status" value="1"/>
</dbReference>
<evidence type="ECO:0000259" key="7">
    <source>
        <dbReference type="PROSITE" id="PS51123"/>
    </source>
</evidence>
<comment type="caution">
    <text evidence="8">The sequence shown here is derived from an EMBL/GenBank/DDBJ whole genome shotgun (WGS) entry which is preliminary data.</text>
</comment>
<feature type="compositionally biased region" description="Polar residues" evidence="5">
    <location>
        <begin position="635"/>
        <end position="660"/>
    </location>
</feature>
<dbReference type="AlphaFoldDB" id="A0A4U7N9A0"/>
<evidence type="ECO:0000256" key="4">
    <source>
        <dbReference type="PROSITE-ProRule" id="PRU00473"/>
    </source>
</evidence>
<dbReference type="EMBL" id="SULI01000001">
    <property type="protein sequence ID" value="TKZ22313.1"/>
    <property type="molecule type" value="Genomic_DNA"/>
</dbReference>
<accession>A0A4U7N9A0</accession>
<keyword evidence="9" id="KW-1185">Reference proteome</keyword>
<dbReference type="PRINTS" id="PR01021">
    <property type="entry name" value="OMPADOMAIN"/>
</dbReference>
<sequence>MRLSSLLTITATYASAAALSLVAASFSADLIEDNSEREVLRQLTEKGMTWANVHAEGLQVFITGVAPSEATRFNAISAAGAVVDAARVIDNMQVAATADIAPPRFSVEILRNDSGISLIGLIPRGSDRDEIVEDLHDLAGAANVTDLLETAAYDVPDGWAEALTYALWALDFLPRSKISVESGQVQITAMSDSQEARDKIQSKLTRKAPTGVVLTMDISAPRPVITPFTLRFLIDESGARFDACSADTQDAQGAILKAAALAGMERAATCTIGLGVPSPSWQDAVTTAIQGLAELGAGSVTFSDADITLVAQIGTDQATFDKVIGEMEAALPDVFALHATLPVALEADDTGIPEFTATLSPEGLLQMRGRLRDDLSRSTTESYAHARFGTSDVYMAARLDTALPASWSIRVMAGLDALSKLHNGVLMVTPDSLGVRGTTGSQETNAVIAQLLADKLSQSDHFTIDVTYSEKLDPVAQLPSPDECELAIKNILTDQQIKFKPGSGTLDENAGPILDQIAEVLKDCADVRLEIQGHTDSQGREEMNQALSQTRAQSVLTALQERRILTSSYSAKGYGESQPIADNDTEAGREANRRIEFVLFRPAPVAEEQTTLEASEKAPDADPADPADPAEAVSTPDTATQPTAASDGNSASEPQDTGSADVTPETDTTPTNTQPDAGAQNAQEKTDDTN</sequence>
<dbReference type="Gene3D" id="3.30.1330.60">
    <property type="entry name" value="OmpA-like domain"/>
    <property type="match status" value="1"/>
</dbReference>
<keyword evidence="3" id="KW-0998">Cell outer membrane</keyword>
<dbReference type="PANTHER" id="PTHR30329">
    <property type="entry name" value="STATOR ELEMENT OF FLAGELLAR MOTOR COMPLEX"/>
    <property type="match status" value="1"/>
</dbReference>
<feature type="compositionally biased region" description="Low complexity" evidence="5">
    <location>
        <begin position="661"/>
        <end position="676"/>
    </location>
</feature>
<evidence type="ECO:0000313" key="8">
    <source>
        <dbReference type="EMBL" id="TKZ22313.1"/>
    </source>
</evidence>
<keyword evidence="6" id="KW-0732">Signal</keyword>
<dbReference type="PANTHER" id="PTHR30329:SF21">
    <property type="entry name" value="LIPOPROTEIN YIAD-RELATED"/>
    <property type="match status" value="1"/>
</dbReference>
<dbReference type="CDD" id="cd07185">
    <property type="entry name" value="OmpA_C-like"/>
    <property type="match status" value="1"/>
</dbReference>
<dbReference type="GO" id="GO:0009279">
    <property type="term" value="C:cell outer membrane"/>
    <property type="evidence" value="ECO:0007669"/>
    <property type="project" value="UniProtKB-SubCell"/>
</dbReference>
<protein>
    <submittedName>
        <fullName evidence="8">BON domain-containing protein</fullName>
    </submittedName>
</protein>
<evidence type="ECO:0000256" key="2">
    <source>
        <dbReference type="ARBA" id="ARBA00023136"/>
    </source>
</evidence>
<comment type="subcellular location">
    <subcellularLocation>
        <location evidence="1">Cell outer membrane</location>
    </subcellularLocation>
</comment>
<evidence type="ECO:0000256" key="1">
    <source>
        <dbReference type="ARBA" id="ARBA00004442"/>
    </source>
</evidence>
<keyword evidence="2 4" id="KW-0472">Membrane</keyword>
<dbReference type="OrthoDB" id="5525824at2"/>
<proteinExistence type="predicted"/>
<dbReference type="PROSITE" id="PS51123">
    <property type="entry name" value="OMPA_2"/>
    <property type="match status" value="1"/>
</dbReference>
<name>A0A4U7N9A0_9RHOB</name>
<dbReference type="InterPro" id="IPR006665">
    <property type="entry name" value="OmpA-like"/>
</dbReference>
<dbReference type="InterPro" id="IPR050330">
    <property type="entry name" value="Bact_OuterMem_StrucFunc"/>
</dbReference>
<feature type="region of interest" description="Disordered" evidence="5">
    <location>
        <begin position="600"/>
        <end position="690"/>
    </location>
</feature>
<evidence type="ECO:0000313" key="9">
    <source>
        <dbReference type="Proteomes" id="UP000306575"/>
    </source>
</evidence>
<evidence type="ECO:0000256" key="5">
    <source>
        <dbReference type="SAM" id="MobiDB-lite"/>
    </source>
</evidence>
<dbReference type="InterPro" id="IPR006664">
    <property type="entry name" value="OMP_bac"/>
</dbReference>
<dbReference type="InterPro" id="IPR036737">
    <property type="entry name" value="OmpA-like_sf"/>
</dbReference>
<gene>
    <name evidence="8" type="ORF">FAP39_00100</name>
</gene>
<feature type="domain" description="OmpA-like" evidence="7">
    <location>
        <begin position="486"/>
        <end position="603"/>
    </location>
</feature>
<evidence type="ECO:0000256" key="6">
    <source>
        <dbReference type="SAM" id="SignalP"/>
    </source>
</evidence>
<dbReference type="Pfam" id="PF00691">
    <property type="entry name" value="OmpA"/>
    <property type="match status" value="1"/>
</dbReference>
<dbReference type="SUPFAM" id="SSF103088">
    <property type="entry name" value="OmpA-like"/>
    <property type="match status" value="1"/>
</dbReference>
<feature type="chain" id="PRO_5020801717" evidence="6">
    <location>
        <begin position="17"/>
        <end position="690"/>
    </location>
</feature>
<evidence type="ECO:0000256" key="3">
    <source>
        <dbReference type="ARBA" id="ARBA00023237"/>
    </source>
</evidence>
<organism evidence="8 9">
    <name type="scientific">Shimia litoralis</name>
    <dbReference type="NCBI Taxonomy" id="420403"/>
    <lineage>
        <taxon>Bacteria</taxon>
        <taxon>Pseudomonadati</taxon>
        <taxon>Pseudomonadota</taxon>
        <taxon>Alphaproteobacteria</taxon>
        <taxon>Rhodobacterales</taxon>
        <taxon>Roseobacteraceae</taxon>
    </lineage>
</organism>
<dbReference type="InterPro" id="IPR007055">
    <property type="entry name" value="BON_dom"/>
</dbReference>
<dbReference type="Proteomes" id="UP000306575">
    <property type="component" value="Unassembled WGS sequence"/>
</dbReference>
<feature type="signal peptide" evidence="6">
    <location>
        <begin position="1"/>
        <end position="16"/>
    </location>
</feature>
<dbReference type="PRINTS" id="PR01023">
    <property type="entry name" value="NAFLGMOTY"/>
</dbReference>
<dbReference type="Pfam" id="PF04972">
    <property type="entry name" value="BON"/>
    <property type="match status" value="1"/>
</dbReference>